<dbReference type="Proteomes" id="UP000194141">
    <property type="component" value="Unassembled WGS sequence"/>
</dbReference>
<feature type="domain" description="HD-GYP" evidence="1">
    <location>
        <begin position="1"/>
        <end position="194"/>
    </location>
</feature>
<dbReference type="InterPro" id="IPR003607">
    <property type="entry name" value="HD/PDEase_dom"/>
</dbReference>
<dbReference type="PANTHER" id="PTHR43155">
    <property type="entry name" value="CYCLIC DI-GMP PHOSPHODIESTERASE PA4108-RELATED"/>
    <property type="match status" value="1"/>
</dbReference>
<dbReference type="Pfam" id="PF13487">
    <property type="entry name" value="HD_5"/>
    <property type="match status" value="1"/>
</dbReference>
<organism evidence="2 3">
    <name type="scientific">Desulfurella amilsii</name>
    <dbReference type="NCBI Taxonomy" id="1562698"/>
    <lineage>
        <taxon>Bacteria</taxon>
        <taxon>Pseudomonadati</taxon>
        <taxon>Campylobacterota</taxon>
        <taxon>Desulfurellia</taxon>
        <taxon>Desulfurellales</taxon>
        <taxon>Desulfurellaceae</taxon>
        <taxon>Desulfurella</taxon>
    </lineage>
</organism>
<name>A0A1X4XY86_9BACT</name>
<dbReference type="AlphaFoldDB" id="A0A1X4XY86"/>
<protein>
    <submittedName>
        <fullName evidence="2">RESPONSE REGULATOR PROTEIN-CheY-like nd an HD-GYP domain</fullName>
    </submittedName>
</protein>
<evidence type="ECO:0000259" key="1">
    <source>
        <dbReference type="PROSITE" id="PS51832"/>
    </source>
</evidence>
<keyword evidence="3" id="KW-1185">Reference proteome</keyword>
<dbReference type="Gene3D" id="1.10.3210.10">
    <property type="entry name" value="Hypothetical protein af1432"/>
    <property type="match status" value="1"/>
</dbReference>
<comment type="caution">
    <text evidence="2">The sequence shown here is derived from an EMBL/GenBank/DDBJ whole genome shotgun (WGS) entry which is preliminary data.</text>
</comment>
<reference evidence="2 3" key="1">
    <citation type="journal article" date="2017" name="Front. Microbiol.">
        <title>Genome Sequence of Desulfurella amilsii Strain TR1 and Comparative Genomics of Desulfurellaceae Family.</title>
        <authorList>
            <person name="Florentino A.P."/>
            <person name="Stams A.J."/>
            <person name="Sanchez-Andrea I."/>
        </authorList>
    </citation>
    <scope>NUCLEOTIDE SEQUENCE [LARGE SCALE GENOMIC DNA]</scope>
    <source>
        <strain evidence="2 3">TR1</strain>
    </source>
</reference>
<dbReference type="InterPro" id="IPR037522">
    <property type="entry name" value="HD_GYP_dom"/>
</dbReference>
<gene>
    <name evidence="2" type="ORF">DESAMIL20_681</name>
</gene>
<sequence>MANTQPLLLNKNKNISPFNIVLLRKHMRSVADIAYRVSLICGFSKKTSVKIYKASLHHDVGKFYWYDGLFTKPNKLLNQLDKEYIYRHPEYSVKYLQYAMPRWAYNEYLKSDISIIDLIMLHHEKPDGSGYYRIKNIPKEAVVISFADIFSACIEFRQYKPSMSCSMALNLGLADFKDVFTKEEVKLIKTDLQF</sequence>
<evidence type="ECO:0000313" key="2">
    <source>
        <dbReference type="EMBL" id="OSS42497.1"/>
    </source>
</evidence>
<dbReference type="SMART" id="SM00471">
    <property type="entry name" value="HDc"/>
    <property type="match status" value="1"/>
</dbReference>
<dbReference type="STRING" id="1562698.DESAMIL20_681"/>
<dbReference type="EMBL" id="MDSU01000016">
    <property type="protein sequence ID" value="OSS42497.1"/>
    <property type="molecule type" value="Genomic_DNA"/>
</dbReference>
<dbReference type="PROSITE" id="PS51832">
    <property type="entry name" value="HD_GYP"/>
    <property type="match status" value="1"/>
</dbReference>
<dbReference type="RefSeq" id="WP_338032058.1">
    <property type="nucleotide sequence ID" value="NZ_MDSU01000016.1"/>
</dbReference>
<accession>A0A1X4XY86</accession>
<dbReference type="SUPFAM" id="SSF109604">
    <property type="entry name" value="HD-domain/PDEase-like"/>
    <property type="match status" value="1"/>
</dbReference>
<dbReference type="CDD" id="cd00077">
    <property type="entry name" value="HDc"/>
    <property type="match status" value="1"/>
</dbReference>
<proteinExistence type="predicted"/>
<evidence type="ECO:0000313" key="3">
    <source>
        <dbReference type="Proteomes" id="UP000194141"/>
    </source>
</evidence>